<protein>
    <submittedName>
        <fullName evidence="3">Tat pathway signal protein</fullName>
    </submittedName>
</protein>
<dbReference type="PIRSF" id="PIRSF028431">
    <property type="entry name" value="UCP028431"/>
    <property type="match status" value="1"/>
</dbReference>
<dbReference type="Gene3D" id="1.50.10.140">
    <property type="match status" value="1"/>
</dbReference>
<evidence type="ECO:0000313" key="4">
    <source>
        <dbReference type="Proteomes" id="UP001430796"/>
    </source>
</evidence>
<dbReference type="EMBL" id="JAKJPO010000001">
    <property type="protein sequence ID" value="MCF7220212.1"/>
    <property type="molecule type" value="Genomic_DNA"/>
</dbReference>
<reference evidence="3 4" key="2">
    <citation type="submission" date="2022-01" db="EMBL/GenBank/DDBJ databases">
        <title>Lysobacter chinensis sp. nov., a bacterium isolated from cow dung compost.</title>
        <authorList>
            <person name="Liu Y."/>
        </authorList>
    </citation>
    <scope>NUCLEOTIDE SEQUENCE [LARGE SCALE GENOMIC DNA]</scope>
    <source>
        <strain evidence="3 4">TLK-CK17</strain>
    </source>
</reference>
<feature type="signal peptide" evidence="1">
    <location>
        <begin position="1"/>
        <end position="18"/>
    </location>
</feature>
<organism evidence="3 4">
    <name type="scientific">Marilutibacter chinensis</name>
    <dbReference type="NCBI Taxonomy" id="2912247"/>
    <lineage>
        <taxon>Bacteria</taxon>
        <taxon>Pseudomonadati</taxon>
        <taxon>Pseudomonadota</taxon>
        <taxon>Gammaproteobacteria</taxon>
        <taxon>Lysobacterales</taxon>
        <taxon>Lysobacteraceae</taxon>
        <taxon>Marilutibacter</taxon>
    </lineage>
</organism>
<proteinExistence type="predicted"/>
<dbReference type="PROSITE" id="PS51257">
    <property type="entry name" value="PROKAR_LIPOPROTEIN"/>
    <property type="match status" value="1"/>
</dbReference>
<evidence type="ECO:0000259" key="2">
    <source>
        <dbReference type="Pfam" id="PF10091"/>
    </source>
</evidence>
<feature type="chain" id="PRO_5046623654" evidence="1">
    <location>
        <begin position="19"/>
        <end position="496"/>
    </location>
</feature>
<accession>A0ABS9HPI0</accession>
<reference evidence="4" key="1">
    <citation type="submission" date="2022-01" db="EMBL/GenBank/DDBJ databases">
        <title>Lysobacter chinensis sp. nov., a bacterium isolated from cow dung compost.</title>
        <authorList>
            <person name="Zhou L.Y."/>
        </authorList>
    </citation>
    <scope>NUCLEOTIDE SEQUENCE [LARGE SCALE GENOMIC DNA]</scope>
    <source>
        <strain evidence="4">TLK-CK17</strain>
    </source>
</reference>
<dbReference type="Pfam" id="PF10091">
    <property type="entry name" value="Glycoamylase"/>
    <property type="match status" value="1"/>
</dbReference>
<dbReference type="Proteomes" id="UP001430796">
    <property type="component" value="Unassembled WGS sequence"/>
</dbReference>
<name>A0ABS9HPI0_9GAMM</name>
<comment type="caution">
    <text evidence="3">The sequence shown here is derived from an EMBL/GenBank/DDBJ whole genome shotgun (WGS) entry which is preliminary data.</text>
</comment>
<evidence type="ECO:0000313" key="3">
    <source>
        <dbReference type="EMBL" id="MCF7220212.1"/>
    </source>
</evidence>
<keyword evidence="4" id="KW-1185">Reference proteome</keyword>
<dbReference type="InterPro" id="IPR019282">
    <property type="entry name" value="Glycoamylase-like_cons_dom"/>
</dbReference>
<gene>
    <name evidence="3" type="ORF">L3V18_00200</name>
</gene>
<dbReference type="InterPro" id="IPR016883">
    <property type="entry name" value="UCP028431"/>
</dbReference>
<reference evidence="3 4" key="3">
    <citation type="submission" date="2022-01" db="EMBL/GenBank/DDBJ databases">
        <authorList>
            <person name="Zhou L.Y."/>
        </authorList>
    </citation>
    <scope>NUCLEOTIDE SEQUENCE [LARGE SCALE GENOMIC DNA]</scope>
    <source>
        <strain evidence="3 4">TLK-CK17</strain>
    </source>
</reference>
<sequence length="496" mass="54831">MRSILHTAAMAMALTLLGACGRSGDPAGTGDATEMPPVSEAATADTAATAITLPESDEAFLDLVQERTFRWFWEATPENGLTPDRWPSRTMSSIAAVGFALSAYPVGVERGWITREQARGRTLATLRLFWEAPQGPEPTGRAGHHGFFYHFLDAENGHRYDNSELSSIDTTLLLGGVLLAQAYFDGDNADEAEIRSLADRIYGRVDWTFFQNNPPLVTMGWRPGKGFGPAQWRGYDESLLLQVLALGSPTHALGPELYETYASTYEWADFQGQPHVNFAPLFGHQYSHVWIDFRGIQDDYMADRGIDYFENSRRATLSQRAYAIENPGGWRGYDENVWGLTASDGPGGFSATIDGVERKFHAYWARGAAHEDIRDDGTIVPTAAGGSVPFAPEVTIPALRTMAERYGGHLFTEYGYLDAFNPTLDRADAPIKRGKIVPGLGWFNDDYIGIDQGPILLMIENHRSGMIWELMKKSPPIVRGLCRAGYRGGWLEGRCE</sequence>
<evidence type="ECO:0000256" key="1">
    <source>
        <dbReference type="SAM" id="SignalP"/>
    </source>
</evidence>
<feature type="domain" description="Glycoamylase-like" evidence="2">
    <location>
        <begin position="231"/>
        <end position="475"/>
    </location>
</feature>
<keyword evidence="1" id="KW-0732">Signal</keyword>
<dbReference type="RefSeq" id="WP_237052613.1">
    <property type="nucleotide sequence ID" value="NZ_JAKJPO010000001.1"/>
</dbReference>